<feature type="domain" description="Calpain catalytic" evidence="7">
    <location>
        <begin position="63"/>
        <end position="373"/>
    </location>
</feature>
<dbReference type="Proteomes" id="UP000070412">
    <property type="component" value="Unassembled WGS sequence"/>
</dbReference>
<dbReference type="EnsemblMetazoa" id="SSS_4702s_mrna">
    <property type="protein sequence ID" value="KAF7496637.1"/>
    <property type="gene ID" value="SSS_4702"/>
</dbReference>
<dbReference type="InterPro" id="IPR001300">
    <property type="entry name" value="Peptidase_C2_calpain_cat"/>
</dbReference>
<dbReference type="InterPro" id="IPR000169">
    <property type="entry name" value="Pept_cys_AS"/>
</dbReference>
<dbReference type="PROSITE" id="PS50203">
    <property type="entry name" value="CALPAIN_CAT"/>
    <property type="match status" value="1"/>
</dbReference>
<evidence type="ECO:0000313" key="8">
    <source>
        <dbReference type="EMBL" id="KAF7496637.1"/>
    </source>
</evidence>
<dbReference type="SUPFAM" id="SSF54001">
    <property type="entry name" value="Cysteine proteinases"/>
    <property type="match status" value="1"/>
</dbReference>
<dbReference type="InterPro" id="IPR022684">
    <property type="entry name" value="Calpain_cysteine_protease"/>
</dbReference>
<accession>A0A834RGV9</accession>
<dbReference type="Gene3D" id="3.90.70.10">
    <property type="entry name" value="Cysteine proteinases"/>
    <property type="match status" value="1"/>
</dbReference>
<evidence type="ECO:0000256" key="4">
    <source>
        <dbReference type="ARBA" id="ARBA00022807"/>
    </source>
</evidence>
<name>A0A834RGV9_SARSC</name>
<sequence>MSSNHQVSDPLIDYLNSNLIRKNTSTGNKSSRTCKQIHGNATSASKEFNSFYKNLLKIHRNNAFVDSNFPTNRSSLYRSHENYDKNYDRLVSKWLRISEIDFTDSIDLSDSSRRNHHKLCIYGCDFNVFDFKQGLLGDCWLISSLVSLVHQHPSHLSNLIPDSKIHSNECCYQIYLCLDGKWSSVIIDDFFPCDQNNRLVFVKDLGHQLFAPMIEKAMAKYYSCYKALIAGQTIEGFSALTGMPVQRIELDEELRNVPTKQKEFWDQLYHNLKNLRYLIAGSCYVNRLGLHKNHAYSILDVKNLIGSGSSRNQTDRVILLNNPWGNQLLFGDFETNHRSILKKISQTNHQGCFWMYLKDFLDCFDTLDVCKYNTKWFVKRFEFKLPFNPIDRENFTVFEIRINCKKLSANFTLYQRIHRESEQRYHLSSSILIYKICADGSMQLVCNSNPMWKKIENFQTYLIRGRYLLMVFSLNHWSITSRLREPPSLVMAIHTNRSIKVKPKCPDSHLIGDLLIAAVIAIGSSEISETSEYIEWKLKKFSFYLWSIENLTTTKYLVIRWDTSRSINSFNIRSTDRGVDIVPPNSRQIICLMGRESDKLECNFVCLYSIKPIDDEKKLERYRSCLNGDVKSLSNLFAPRLVQSYLLAERNRSRNCIANITDETHRNTRLCSML</sequence>
<dbReference type="EMBL" id="WVUK01000003">
    <property type="protein sequence ID" value="KAF7496637.1"/>
    <property type="molecule type" value="Genomic_DNA"/>
</dbReference>
<keyword evidence="10" id="KW-1185">Reference proteome</keyword>
<evidence type="ECO:0000256" key="3">
    <source>
        <dbReference type="ARBA" id="ARBA00022801"/>
    </source>
</evidence>
<dbReference type="GO" id="GO:0004198">
    <property type="term" value="F:calcium-dependent cysteine-type endopeptidase activity"/>
    <property type="evidence" value="ECO:0007669"/>
    <property type="project" value="InterPro"/>
</dbReference>
<feature type="active site" evidence="5 6">
    <location>
        <position position="294"/>
    </location>
</feature>
<keyword evidence="4 6" id="KW-0788">Thiol protease</keyword>
<dbReference type="GO" id="GO:0005737">
    <property type="term" value="C:cytoplasm"/>
    <property type="evidence" value="ECO:0007669"/>
    <property type="project" value="TreeGrafter"/>
</dbReference>
<evidence type="ECO:0000256" key="5">
    <source>
        <dbReference type="PIRSR" id="PIRSR622684-1"/>
    </source>
</evidence>
<reference evidence="9" key="3">
    <citation type="submission" date="2022-06" db="UniProtKB">
        <authorList>
            <consortium name="EnsemblMetazoa"/>
        </authorList>
    </citation>
    <scope>IDENTIFICATION</scope>
</reference>
<dbReference type="OrthoDB" id="424753at2759"/>
<organism evidence="8">
    <name type="scientific">Sarcoptes scabiei</name>
    <name type="common">Itch mite</name>
    <name type="synonym">Acarus scabiei</name>
    <dbReference type="NCBI Taxonomy" id="52283"/>
    <lineage>
        <taxon>Eukaryota</taxon>
        <taxon>Metazoa</taxon>
        <taxon>Ecdysozoa</taxon>
        <taxon>Arthropoda</taxon>
        <taxon>Chelicerata</taxon>
        <taxon>Arachnida</taxon>
        <taxon>Acari</taxon>
        <taxon>Acariformes</taxon>
        <taxon>Sarcoptiformes</taxon>
        <taxon>Astigmata</taxon>
        <taxon>Psoroptidia</taxon>
        <taxon>Sarcoptoidea</taxon>
        <taxon>Sarcoptidae</taxon>
        <taxon>Sarcoptinae</taxon>
        <taxon>Sarcoptes</taxon>
    </lineage>
</organism>
<gene>
    <name evidence="8" type="ORF">SSS_4702</name>
</gene>
<dbReference type="AlphaFoldDB" id="A0A834RGV9"/>
<evidence type="ECO:0000256" key="2">
    <source>
        <dbReference type="ARBA" id="ARBA00022670"/>
    </source>
</evidence>
<dbReference type="PROSITE" id="PS00139">
    <property type="entry name" value="THIOL_PROTEASE_CYS"/>
    <property type="match status" value="1"/>
</dbReference>
<feature type="active site" evidence="5 6">
    <location>
        <position position="322"/>
    </location>
</feature>
<evidence type="ECO:0000256" key="1">
    <source>
        <dbReference type="ARBA" id="ARBA00007623"/>
    </source>
</evidence>
<evidence type="ECO:0000256" key="6">
    <source>
        <dbReference type="PROSITE-ProRule" id="PRU00239"/>
    </source>
</evidence>
<dbReference type="Pfam" id="PF00648">
    <property type="entry name" value="Peptidase_C2"/>
    <property type="match status" value="1"/>
</dbReference>
<dbReference type="PANTHER" id="PTHR10183:SF382">
    <property type="entry name" value="CALPAIN-15"/>
    <property type="match status" value="1"/>
</dbReference>
<dbReference type="PANTHER" id="PTHR10183">
    <property type="entry name" value="CALPAIN"/>
    <property type="match status" value="1"/>
</dbReference>
<comment type="similarity">
    <text evidence="1">Belongs to the peptidase C2 family.</text>
</comment>
<protein>
    <submittedName>
        <fullName evidence="8">Calpain-D</fullName>
    </submittedName>
</protein>
<feature type="active site" evidence="5 6">
    <location>
        <position position="139"/>
    </location>
</feature>
<keyword evidence="2 6" id="KW-0645">Protease</keyword>
<evidence type="ECO:0000313" key="9">
    <source>
        <dbReference type="EnsemblMetazoa" id="KAF7496637.1"/>
    </source>
</evidence>
<reference evidence="10" key="1">
    <citation type="journal article" date="2020" name="PLoS Negl. Trop. Dis.">
        <title>High-quality nuclear genome for Sarcoptes scabiei-A critical resource for a neglected parasite.</title>
        <authorList>
            <person name="Korhonen P.K."/>
            <person name="Gasser R.B."/>
            <person name="Ma G."/>
            <person name="Wang T."/>
            <person name="Stroehlein A.J."/>
            <person name="Young N.D."/>
            <person name="Ang C.S."/>
            <person name="Fernando D.D."/>
            <person name="Lu H.C."/>
            <person name="Taylor S."/>
            <person name="Reynolds S.L."/>
            <person name="Mofiz E."/>
            <person name="Najaraj S.H."/>
            <person name="Gowda H."/>
            <person name="Madugundu A."/>
            <person name="Renuse S."/>
            <person name="Holt D."/>
            <person name="Pandey A."/>
            <person name="Papenfuss A.T."/>
            <person name="Fischer K."/>
        </authorList>
    </citation>
    <scope>NUCLEOTIDE SEQUENCE [LARGE SCALE GENOMIC DNA]</scope>
</reference>
<reference evidence="8" key="2">
    <citation type="submission" date="2020-01" db="EMBL/GenBank/DDBJ databases">
        <authorList>
            <person name="Korhonen P.K.K."/>
            <person name="Guangxu M.G."/>
            <person name="Wang T.W."/>
            <person name="Stroehlein A.J.S."/>
            <person name="Young N.D."/>
            <person name="Ang C.-S.A."/>
            <person name="Fernando D.W.F."/>
            <person name="Lu H.L."/>
            <person name="Taylor S.T."/>
            <person name="Ehtesham M.E.M."/>
            <person name="Najaraj S.H.N."/>
            <person name="Harsha G.H.G."/>
            <person name="Madugundu A.M."/>
            <person name="Renuse S.R."/>
            <person name="Holt D.H."/>
            <person name="Pandey A.P."/>
            <person name="Papenfuss A.P."/>
            <person name="Gasser R.B.G."/>
            <person name="Fischer K.F."/>
        </authorList>
    </citation>
    <scope>NUCLEOTIDE SEQUENCE</scope>
    <source>
        <strain evidence="8">SSS_KF_BRIS2020</strain>
    </source>
</reference>
<keyword evidence="3 6" id="KW-0378">Hydrolase</keyword>
<dbReference type="GO" id="GO:0006508">
    <property type="term" value="P:proteolysis"/>
    <property type="evidence" value="ECO:0007669"/>
    <property type="project" value="UniProtKB-KW"/>
</dbReference>
<dbReference type="InterPro" id="IPR038765">
    <property type="entry name" value="Papain-like_cys_pep_sf"/>
</dbReference>
<proteinExistence type="inferred from homology"/>
<dbReference type="SMART" id="SM00230">
    <property type="entry name" value="CysPc"/>
    <property type="match status" value="1"/>
</dbReference>
<dbReference type="PRINTS" id="PR00704">
    <property type="entry name" value="CALPAIN"/>
</dbReference>
<evidence type="ECO:0000313" key="10">
    <source>
        <dbReference type="Proteomes" id="UP000070412"/>
    </source>
</evidence>
<evidence type="ECO:0000259" key="7">
    <source>
        <dbReference type="PROSITE" id="PS50203"/>
    </source>
</evidence>